<gene>
    <name evidence="1" type="ORF">HAX54_000736</name>
</gene>
<name>A0ABS8WSP7_DATST</name>
<dbReference type="EMBL" id="JACEIK010010236">
    <property type="protein sequence ID" value="MCE3215073.1"/>
    <property type="molecule type" value="Genomic_DNA"/>
</dbReference>
<reference evidence="1 2" key="1">
    <citation type="journal article" date="2021" name="BMC Genomics">
        <title>Datura genome reveals duplications of psychoactive alkaloid biosynthetic genes and high mutation rate following tissue culture.</title>
        <authorList>
            <person name="Rajewski A."/>
            <person name="Carter-House D."/>
            <person name="Stajich J."/>
            <person name="Litt A."/>
        </authorList>
    </citation>
    <scope>NUCLEOTIDE SEQUENCE [LARGE SCALE GENOMIC DNA]</scope>
    <source>
        <strain evidence="1">AR-01</strain>
    </source>
</reference>
<organism evidence="1 2">
    <name type="scientific">Datura stramonium</name>
    <name type="common">Jimsonweed</name>
    <name type="synonym">Common thornapple</name>
    <dbReference type="NCBI Taxonomy" id="4076"/>
    <lineage>
        <taxon>Eukaryota</taxon>
        <taxon>Viridiplantae</taxon>
        <taxon>Streptophyta</taxon>
        <taxon>Embryophyta</taxon>
        <taxon>Tracheophyta</taxon>
        <taxon>Spermatophyta</taxon>
        <taxon>Magnoliopsida</taxon>
        <taxon>eudicotyledons</taxon>
        <taxon>Gunneridae</taxon>
        <taxon>Pentapetalae</taxon>
        <taxon>asterids</taxon>
        <taxon>lamiids</taxon>
        <taxon>Solanales</taxon>
        <taxon>Solanaceae</taxon>
        <taxon>Solanoideae</taxon>
        <taxon>Datureae</taxon>
        <taxon>Datura</taxon>
    </lineage>
</organism>
<accession>A0ABS8WSP7</accession>
<evidence type="ECO:0000313" key="1">
    <source>
        <dbReference type="EMBL" id="MCE3215073.1"/>
    </source>
</evidence>
<evidence type="ECO:0000313" key="2">
    <source>
        <dbReference type="Proteomes" id="UP000823775"/>
    </source>
</evidence>
<proteinExistence type="predicted"/>
<comment type="caution">
    <text evidence="1">The sequence shown here is derived from an EMBL/GenBank/DDBJ whole genome shotgun (WGS) entry which is preliminary data.</text>
</comment>
<feature type="non-terminal residue" evidence="1">
    <location>
        <position position="80"/>
    </location>
</feature>
<dbReference type="Proteomes" id="UP000823775">
    <property type="component" value="Unassembled WGS sequence"/>
</dbReference>
<protein>
    <submittedName>
        <fullName evidence="1">Uncharacterized protein</fullName>
    </submittedName>
</protein>
<sequence>MLLLSRCEILLFYCRIRNGIAFSQDLEPAVAETTTTENNVLTWQVAKVKHVAQPSNHGEINQTLPIKNGFEGLHGDNAEL</sequence>
<keyword evidence="2" id="KW-1185">Reference proteome</keyword>